<dbReference type="Pfam" id="PF01177">
    <property type="entry name" value="Asp_Glu_race"/>
    <property type="match status" value="1"/>
</dbReference>
<dbReference type="InterPro" id="IPR052186">
    <property type="entry name" value="Hydantoin_racemase-like"/>
</dbReference>
<dbReference type="PANTHER" id="PTHR28047">
    <property type="entry name" value="PROTEIN DCG1"/>
    <property type="match status" value="1"/>
</dbReference>
<protein>
    <submittedName>
        <fullName evidence="3">Hydantoin racemase</fullName>
    </submittedName>
</protein>
<comment type="caution">
    <text evidence="3">The sequence shown here is derived from an EMBL/GenBank/DDBJ whole genome shotgun (WGS) entry which is preliminary data.</text>
</comment>
<feature type="region of interest" description="Disordered" evidence="2">
    <location>
        <begin position="226"/>
        <end position="277"/>
    </location>
</feature>
<evidence type="ECO:0000256" key="2">
    <source>
        <dbReference type="SAM" id="MobiDB-lite"/>
    </source>
</evidence>
<name>A0A100WBP0_MYCCR</name>
<gene>
    <name evidence="3" type="ORF">RMCC_2037</name>
</gene>
<evidence type="ECO:0000313" key="3">
    <source>
        <dbReference type="EMBL" id="GAS95071.1"/>
    </source>
</evidence>
<reference evidence="4" key="1">
    <citation type="journal article" date="2016" name="Genome Announc.">
        <title>Draft Genome Sequences of Five Rapidly Growing Mycobacterium Species, M. thermoresistibile, M. fortuitum subsp. acetamidolyticum, M. canariasense, M. brisbanense, and M. novocastrense.</title>
        <authorList>
            <person name="Katahira K."/>
            <person name="Ogura Y."/>
            <person name="Gotoh Y."/>
            <person name="Hayashi T."/>
        </authorList>
    </citation>
    <scope>NUCLEOTIDE SEQUENCE [LARGE SCALE GENOMIC DNA]</scope>
    <source>
        <strain evidence="4">JCM15298</strain>
    </source>
</reference>
<evidence type="ECO:0000313" key="4">
    <source>
        <dbReference type="Proteomes" id="UP000069443"/>
    </source>
</evidence>
<evidence type="ECO:0000256" key="1">
    <source>
        <dbReference type="ARBA" id="ARBA00038414"/>
    </source>
</evidence>
<dbReference type="AlphaFoldDB" id="A0A100WBP0"/>
<dbReference type="InterPro" id="IPR015942">
    <property type="entry name" value="Asp/Glu/hydantoin_racemase"/>
</dbReference>
<dbReference type="Proteomes" id="UP000069443">
    <property type="component" value="Unassembled WGS sequence"/>
</dbReference>
<dbReference type="PANTHER" id="PTHR28047:SF5">
    <property type="entry name" value="PROTEIN DCG1"/>
    <property type="match status" value="1"/>
</dbReference>
<keyword evidence="4" id="KW-1185">Reference proteome</keyword>
<dbReference type="GO" id="GO:0047661">
    <property type="term" value="F:amino-acid racemase activity"/>
    <property type="evidence" value="ECO:0007669"/>
    <property type="project" value="InterPro"/>
</dbReference>
<sequence length="277" mass="28140">MLNPNTSAAMTAEIAAAARAVARPDVEIVCRSPYFGAEAIDSAAESYLSAVGVMDLVARLIQADAFDFDAVVLAGFGEHGRDALAEMLSVPVFDIAECAAHVAHLIGRRYSVITTLARSIPPIQDRLLLAGLDAHCASVRACGLGTAEVDADPAGAVQAIVDEAARAISEDGADVICLGCAGMAGVTAAISAKLGVPAVDGVAAAVALAQAVVGLGLSTSKAGVYAPGPDNPRSHWPISQAIDSSRERSSEAIGSSRERSSEAIGSSRERSSEELGS</sequence>
<comment type="similarity">
    <text evidence="1">Belongs to the HyuE racemase family.</text>
</comment>
<feature type="compositionally biased region" description="Basic and acidic residues" evidence="2">
    <location>
        <begin position="244"/>
        <end position="277"/>
    </location>
</feature>
<accession>A0A100WBP0</accession>
<dbReference type="STRING" id="228230.RMCC_2037"/>
<dbReference type="InterPro" id="IPR053714">
    <property type="entry name" value="Iso_Racemase_Enz_sf"/>
</dbReference>
<organism evidence="3 4">
    <name type="scientific">Mycolicibacterium canariasense</name>
    <name type="common">Mycobacterium canariasense</name>
    <dbReference type="NCBI Taxonomy" id="228230"/>
    <lineage>
        <taxon>Bacteria</taxon>
        <taxon>Bacillati</taxon>
        <taxon>Actinomycetota</taxon>
        <taxon>Actinomycetes</taxon>
        <taxon>Mycobacteriales</taxon>
        <taxon>Mycobacteriaceae</taxon>
        <taxon>Mycolicibacterium</taxon>
    </lineage>
</organism>
<reference evidence="4" key="2">
    <citation type="submission" date="2016-02" db="EMBL/GenBank/DDBJ databases">
        <title>Draft genome sequence of five rapidly growing Mycobacterium species.</title>
        <authorList>
            <person name="Katahira K."/>
            <person name="Gotou Y."/>
            <person name="Iida K."/>
            <person name="Ogura Y."/>
            <person name="Hayashi T."/>
        </authorList>
    </citation>
    <scope>NUCLEOTIDE SEQUENCE [LARGE SCALE GENOMIC DNA]</scope>
    <source>
        <strain evidence="4">JCM15298</strain>
    </source>
</reference>
<proteinExistence type="inferred from homology"/>
<dbReference type="Gene3D" id="3.40.50.12500">
    <property type="match status" value="1"/>
</dbReference>
<dbReference type="EMBL" id="BCSY01000036">
    <property type="protein sequence ID" value="GAS95071.1"/>
    <property type="molecule type" value="Genomic_DNA"/>
</dbReference>